<reference evidence="1 2" key="1">
    <citation type="journal article" date="2008" name="PLoS Genet.">
        <title>Genomic islands in the pathogenic filamentous fungus Aspergillus fumigatus.</title>
        <authorList>
            <person name="Fedorova N.D."/>
            <person name="Khaldi N."/>
            <person name="Joardar V.S."/>
            <person name="Maiti R."/>
            <person name="Amedeo P."/>
            <person name="Anderson M.J."/>
            <person name="Crabtree J."/>
            <person name="Silva J.C."/>
            <person name="Badger J.H."/>
            <person name="Albarraq A."/>
            <person name="Angiuoli S."/>
            <person name="Bussey H."/>
            <person name="Bowyer P."/>
            <person name="Cotty P.J."/>
            <person name="Dyer P.S."/>
            <person name="Egan A."/>
            <person name="Galens K."/>
            <person name="Fraser-Liggett C.M."/>
            <person name="Haas B.J."/>
            <person name="Inman J.M."/>
            <person name="Kent R."/>
            <person name="Lemieux S."/>
            <person name="Malavazi I."/>
            <person name="Orvis J."/>
            <person name="Roemer T."/>
            <person name="Ronning C.M."/>
            <person name="Sundaram J.P."/>
            <person name="Sutton G."/>
            <person name="Turner G."/>
            <person name="Venter J.C."/>
            <person name="White O.R."/>
            <person name="Whitty B.R."/>
            <person name="Youngman P."/>
            <person name="Wolfe K.H."/>
            <person name="Goldman G.H."/>
            <person name="Wortman J.R."/>
            <person name="Jiang B."/>
            <person name="Denning D.W."/>
            <person name="Nierman W.C."/>
        </authorList>
    </citation>
    <scope>NUCLEOTIDE SEQUENCE [LARGE SCALE GENOMIC DNA]</scope>
    <source>
        <strain evidence="2">CBS 144.89 / FGSC A1163 / CEA10</strain>
    </source>
</reference>
<dbReference type="VEuPathDB" id="FungiDB:AFUB_057240"/>
<dbReference type="EMBL" id="DS499597">
    <property type="protein sequence ID" value="EDP51713.1"/>
    <property type="molecule type" value="Genomic_DNA"/>
</dbReference>
<gene>
    <name evidence="1" type="ORF">AFUB_057240</name>
</gene>
<organism evidence="1 2">
    <name type="scientific">Aspergillus fumigatus (strain CBS 144.89 / FGSC A1163 / CEA10)</name>
    <name type="common">Neosartorya fumigata</name>
    <dbReference type="NCBI Taxonomy" id="451804"/>
    <lineage>
        <taxon>Eukaryota</taxon>
        <taxon>Fungi</taxon>
        <taxon>Dikarya</taxon>
        <taxon>Ascomycota</taxon>
        <taxon>Pezizomycotina</taxon>
        <taxon>Eurotiomycetes</taxon>
        <taxon>Eurotiomycetidae</taxon>
        <taxon>Eurotiales</taxon>
        <taxon>Aspergillaceae</taxon>
        <taxon>Aspergillus</taxon>
        <taxon>Aspergillus subgen. Fumigati</taxon>
    </lineage>
</organism>
<evidence type="ECO:0000313" key="2">
    <source>
        <dbReference type="Proteomes" id="UP000001699"/>
    </source>
</evidence>
<dbReference type="HOGENOM" id="CLU_2542150_0_0_1"/>
<keyword evidence="2" id="KW-1185">Reference proteome</keyword>
<protein>
    <submittedName>
        <fullName evidence="1">Uncharacterized protein</fullName>
    </submittedName>
</protein>
<dbReference type="Proteomes" id="UP000001699">
    <property type="component" value="Unassembled WGS sequence"/>
</dbReference>
<name>B0Y4C2_ASPFC</name>
<accession>B0Y4C2</accession>
<sequence length="83" mass="9401">MTLAPQRLLVEHQSQRETPYEVQSWVAKAVAKDDGQFANKREARKLRAMVEWKKNLPRGNTVGMIGWIGHSVAESRDLSLARG</sequence>
<proteinExistence type="predicted"/>
<dbReference type="AlphaFoldDB" id="B0Y4C2"/>
<evidence type="ECO:0000313" key="1">
    <source>
        <dbReference type="EMBL" id="EDP51713.1"/>
    </source>
</evidence>